<dbReference type="PANTHER" id="PTHR43798:SF31">
    <property type="entry name" value="AB HYDROLASE SUPERFAMILY PROTEIN YCLE"/>
    <property type="match status" value="1"/>
</dbReference>
<evidence type="ECO:0000313" key="3">
    <source>
        <dbReference type="EMBL" id="GAA3201575.1"/>
    </source>
</evidence>
<dbReference type="InterPro" id="IPR000073">
    <property type="entry name" value="AB_hydrolase_1"/>
</dbReference>
<dbReference type="EMBL" id="BAAAUV010000003">
    <property type="protein sequence ID" value="GAA3201575.1"/>
    <property type="molecule type" value="Genomic_DNA"/>
</dbReference>
<gene>
    <name evidence="3" type="ORF">GCM10010468_14820</name>
</gene>
<keyword evidence="1 3" id="KW-0378">Hydrolase</keyword>
<dbReference type="Pfam" id="PF12697">
    <property type="entry name" value="Abhydrolase_6"/>
    <property type="match status" value="1"/>
</dbReference>
<reference evidence="4" key="1">
    <citation type="journal article" date="2019" name="Int. J. Syst. Evol. Microbiol.">
        <title>The Global Catalogue of Microorganisms (GCM) 10K type strain sequencing project: providing services to taxonomists for standard genome sequencing and annotation.</title>
        <authorList>
            <consortium name="The Broad Institute Genomics Platform"/>
            <consortium name="The Broad Institute Genome Sequencing Center for Infectious Disease"/>
            <person name="Wu L."/>
            <person name="Ma J."/>
        </authorList>
    </citation>
    <scope>NUCLEOTIDE SEQUENCE [LARGE SCALE GENOMIC DNA]</scope>
    <source>
        <strain evidence="4">JCM 9377</strain>
    </source>
</reference>
<dbReference type="InterPro" id="IPR029058">
    <property type="entry name" value="AB_hydrolase_fold"/>
</dbReference>
<protein>
    <submittedName>
        <fullName evidence="3">Alpha/beta hydrolase</fullName>
    </submittedName>
</protein>
<evidence type="ECO:0000313" key="4">
    <source>
        <dbReference type="Proteomes" id="UP001501237"/>
    </source>
</evidence>
<dbReference type="InterPro" id="IPR050266">
    <property type="entry name" value="AB_hydrolase_sf"/>
</dbReference>
<evidence type="ECO:0000259" key="2">
    <source>
        <dbReference type="Pfam" id="PF12697"/>
    </source>
</evidence>
<organism evidence="3 4">
    <name type="scientific">Actinocorallia longicatena</name>
    <dbReference type="NCBI Taxonomy" id="111803"/>
    <lineage>
        <taxon>Bacteria</taxon>
        <taxon>Bacillati</taxon>
        <taxon>Actinomycetota</taxon>
        <taxon>Actinomycetes</taxon>
        <taxon>Streptosporangiales</taxon>
        <taxon>Thermomonosporaceae</taxon>
        <taxon>Actinocorallia</taxon>
    </lineage>
</organism>
<dbReference type="SUPFAM" id="SSF53474">
    <property type="entry name" value="alpha/beta-Hydrolases"/>
    <property type="match status" value="1"/>
</dbReference>
<evidence type="ECO:0000256" key="1">
    <source>
        <dbReference type="ARBA" id="ARBA00022801"/>
    </source>
</evidence>
<feature type="domain" description="AB hydrolase-1" evidence="2">
    <location>
        <begin position="21"/>
        <end position="265"/>
    </location>
</feature>
<keyword evidence="4" id="KW-1185">Reference proteome</keyword>
<proteinExistence type="predicted"/>
<comment type="caution">
    <text evidence="3">The sequence shown here is derived from an EMBL/GenBank/DDBJ whole genome shotgun (WGS) entry which is preliminary data.</text>
</comment>
<dbReference type="GO" id="GO:0016787">
    <property type="term" value="F:hydrolase activity"/>
    <property type="evidence" value="ECO:0007669"/>
    <property type="project" value="UniProtKB-KW"/>
</dbReference>
<dbReference type="PANTHER" id="PTHR43798">
    <property type="entry name" value="MONOACYLGLYCEROL LIPASE"/>
    <property type="match status" value="1"/>
</dbReference>
<sequence length="271" mass="28691">MIVAGVHAVESGDGPPVLVSSGLGGAWFDWEQVRALLPGPRVLVFDRPGLGESPASAEIPSLRREVDLLRALAEWLGEPVVLVAHSMAAFHAEALARIHPELVRGVVLVDPSCEPGARARRHLTAALAPLAGAVGAGLEITGLARLCGPWSRRRVLALMSVRGDHTTPPELIKDVFGHGAVYGTMIAENTAYPEMAADLNALRGRAPFPPVPLEVITALGGVGDPEHWERAHADLAAMSPLGRRTVLRKARHMVMLDAPESVAAAVQRVLS</sequence>
<name>A0ABP6Q3L2_9ACTN</name>
<dbReference type="Proteomes" id="UP001501237">
    <property type="component" value="Unassembled WGS sequence"/>
</dbReference>
<dbReference type="Gene3D" id="3.40.50.1820">
    <property type="entry name" value="alpha/beta hydrolase"/>
    <property type="match status" value="1"/>
</dbReference>
<accession>A0ABP6Q3L2</accession>